<dbReference type="SUPFAM" id="SSF54523">
    <property type="entry name" value="Pili subunits"/>
    <property type="match status" value="1"/>
</dbReference>
<evidence type="ECO:0000313" key="3">
    <source>
        <dbReference type="EMBL" id="SMP56319.1"/>
    </source>
</evidence>
<keyword evidence="1" id="KW-0812">Transmembrane</keyword>
<dbReference type="InterPro" id="IPR012902">
    <property type="entry name" value="N_methyl_site"/>
</dbReference>
<organism evidence="3 4">
    <name type="scientific">Neorhodopirellula lusitana</name>
    <dbReference type="NCBI Taxonomy" id="445327"/>
    <lineage>
        <taxon>Bacteria</taxon>
        <taxon>Pseudomonadati</taxon>
        <taxon>Planctomycetota</taxon>
        <taxon>Planctomycetia</taxon>
        <taxon>Pirellulales</taxon>
        <taxon>Pirellulaceae</taxon>
        <taxon>Neorhodopirellula</taxon>
    </lineage>
</organism>
<evidence type="ECO:0000256" key="1">
    <source>
        <dbReference type="SAM" id="Phobius"/>
    </source>
</evidence>
<gene>
    <name evidence="3" type="ORF">SAMN06265222_105127</name>
</gene>
<comment type="caution">
    <text evidence="3">The sequence shown here is derived from an EMBL/GenBank/DDBJ whole genome shotgun (WGS) entry which is preliminary data.</text>
</comment>
<dbReference type="Gene3D" id="3.30.700.10">
    <property type="entry name" value="Glycoprotein, Type 4 Pilin"/>
    <property type="match status" value="1"/>
</dbReference>
<protein>
    <submittedName>
        <fullName evidence="3">Prepilin-type N-terminal cleavage/methylation domain-containing protein</fullName>
    </submittedName>
</protein>
<dbReference type="Pfam" id="PF07963">
    <property type="entry name" value="N_methyl"/>
    <property type="match status" value="1"/>
</dbReference>
<evidence type="ECO:0000313" key="4">
    <source>
        <dbReference type="Proteomes" id="UP001158067"/>
    </source>
</evidence>
<accession>A0ABY1Q316</accession>
<reference evidence="3 4" key="1">
    <citation type="submission" date="2017-05" db="EMBL/GenBank/DDBJ databases">
        <authorList>
            <person name="Varghese N."/>
            <person name="Submissions S."/>
        </authorList>
    </citation>
    <scope>NUCLEOTIDE SEQUENCE [LARGE SCALE GENOMIC DNA]</scope>
    <source>
        <strain evidence="3 4">DSM 25457</strain>
    </source>
</reference>
<dbReference type="EMBL" id="FXUG01000005">
    <property type="protein sequence ID" value="SMP56319.1"/>
    <property type="molecule type" value="Genomic_DNA"/>
</dbReference>
<keyword evidence="1" id="KW-0472">Membrane</keyword>
<feature type="domain" description="DUF1559" evidence="2">
    <location>
        <begin position="47"/>
        <end position="332"/>
    </location>
</feature>
<dbReference type="PANTHER" id="PTHR30093">
    <property type="entry name" value="GENERAL SECRETION PATHWAY PROTEIN G"/>
    <property type="match status" value="1"/>
</dbReference>
<sequence length="350" mass="37982">MLVNSMPIPKSQAPAQASTRAAFTLVELLVVIAIIGVMVGLLLPAVQAAREAARRMQCSNHLKQIALSVHNYQSAFKKFPPSALIDRSISSTGNNGSWGVHGRILSFLEQGSVYENVDLSIAWDNQSAIDGVKIPTYACPSDPGSDQERVFDDGRPTLYATNYGFNFGRWFVYDPTDNTGGDGMFFPNRMLSFRDCLDGTSNTLLIGEVKAWTPYTRNGGPASTTMPSNQAEAEVVVASGTQFKNTGHTEWPDGRVHHTGITVTLPPNSKVHYTDSGQLHEEMDYNSWQEGKDGIAGNPSYASINSRSHHQGLVMTARVDGSVGAITDSIDLDTWHALGTRHGGEVIQEP</sequence>
<keyword evidence="4" id="KW-1185">Reference proteome</keyword>
<feature type="transmembrane region" description="Helical" evidence="1">
    <location>
        <begin position="20"/>
        <end position="46"/>
    </location>
</feature>
<dbReference type="Proteomes" id="UP001158067">
    <property type="component" value="Unassembled WGS sequence"/>
</dbReference>
<dbReference type="InterPro" id="IPR011453">
    <property type="entry name" value="DUF1559"/>
</dbReference>
<dbReference type="InterPro" id="IPR045584">
    <property type="entry name" value="Pilin-like"/>
</dbReference>
<dbReference type="PANTHER" id="PTHR30093:SF2">
    <property type="entry name" value="TYPE II SECRETION SYSTEM PROTEIN H"/>
    <property type="match status" value="1"/>
</dbReference>
<dbReference type="Pfam" id="PF07596">
    <property type="entry name" value="SBP_bac_10"/>
    <property type="match status" value="1"/>
</dbReference>
<keyword evidence="1" id="KW-1133">Transmembrane helix</keyword>
<proteinExistence type="predicted"/>
<evidence type="ECO:0000259" key="2">
    <source>
        <dbReference type="Pfam" id="PF07596"/>
    </source>
</evidence>
<dbReference type="NCBIfam" id="TIGR02532">
    <property type="entry name" value="IV_pilin_GFxxxE"/>
    <property type="match status" value="1"/>
</dbReference>
<name>A0ABY1Q316_9BACT</name>